<keyword evidence="3" id="KW-1185">Reference proteome</keyword>
<evidence type="ECO:0000256" key="1">
    <source>
        <dbReference type="ARBA" id="ARBA00005437"/>
    </source>
</evidence>
<dbReference type="Proteomes" id="UP001610432">
    <property type="component" value="Unassembled WGS sequence"/>
</dbReference>
<comment type="similarity">
    <text evidence="1">Belongs to the LOR family.</text>
</comment>
<dbReference type="EMBL" id="JBFXLQ010000015">
    <property type="protein sequence ID" value="KAL2868098.1"/>
    <property type="molecule type" value="Genomic_DNA"/>
</dbReference>
<dbReference type="InterPro" id="IPR025659">
    <property type="entry name" value="Tubby-like_C"/>
</dbReference>
<dbReference type="Gene3D" id="2.40.160.200">
    <property type="entry name" value="LURP1-related"/>
    <property type="match status" value="1"/>
</dbReference>
<accession>A0ABR4LU72</accession>
<dbReference type="SUPFAM" id="SSF54518">
    <property type="entry name" value="Tubby C-terminal domain-like"/>
    <property type="match status" value="1"/>
</dbReference>
<evidence type="ECO:0000313" key="3">
    <source>
        <dbReference type="Proteomes" id="UP001610432"/>
    </source>
</evidence>
<comment type="caution">
    <text evidence="2">The sequence shown here is derived from an EMBL/GenBank/DDBJ whole genome shotgun (WGS) entry which is preliminary data.</text>
</comment>
<sequence>MAFSQQPPPTQPRRPLAIRPEYITTAEPETVIIVRNRPEPWHPLDYIISHQNGNILFTVHGHPWGLAQRRVFRDTTGLPLFELRSRWYDSSMLELKLPGPVATSETILSAKCRVAVRSPRAVLRFGNACMPMVPRPSQRQRRGRSFSHSGAPSFSYPNETVMEVFALDVDNLAQVAMVDNQRVAVFDRVTDHGVLAQGQKPPFRFRPMWRVRVARGVDLALVRTYPPHIPAPAAYRSSRILFLIVMFEIAVAVVIIGQQVAEVGLADR</sequence>
<gene>
    <name evidence="2" type="ORF">BJX67DRAFT_60821</name>
</gene>
<organism evidence="2 3">
    <name type="scientific">Aspergillus lucknowensis</name>
    <dbReference type="NCBI Taxonomy" id="176173"/>
    <lineage>
        <taxon>Eukaryota</taxon>
        <taxon>Fungi</taxon>
        <taxon>Dikarya</taxon>
        <taxon>Ascomycota</taxon>
        <taxon>Pezizomycotina</taxon>
        <taxon>Eurotiomycetes</taxon>
        <taxon>Eurotiomycetidae</taxon>
        <taxon>Eurotiales</taxon>
        <taxon>Aspergillaceae</taxon>
        <taxon>Aspergillus</taxon>
        <taxon>Aspergillus subgen. Nidulantes</taxon>
    </lineage>
</organism>
<dbReference type="InterPro" id="IPR038595">
    <property type="entry name" value="LOR_sf"/>
</dbReference>
<reference evidence="2 3" key="1">
    <citation type="submission" date="2024-07" db="EMBL/GenBank/DDBJ databases">
        <title>Section-level genome sequencing and comparative genomics of Aspergillus sections Usti and Cavernicolus.</title>
        <authorList>
            <consortium name="Lawrence Berkeley National Laboratory"/>
            <person name="Nybo J.L."/>
            <person name="Vesth T.C."/>
            <person name="Theobald S."/>
            <person name="Frisvad J.C."/>
            <person name="Larsen T.O."/>
            <person name="Kjaerboelling I."/>
            <person name="Rothschild-Mancinelli K."/>
            <person name="Lyhne E.K."/>
            <person name="Kogle M.E."/>
            <person name="Barry K."/>
            <person name="Clum A."/>
            <person name="Na H."/>
            <person name="Ledsgaard L."/>
            <person name="Lin J."/>
            <person name="Lipzen A."/>
            <person name="Kuo A."/>
            <person name="Riley R."/>
            <person name="Mondo S."/>
            <person name="Labutti K."/>
            <person name="Haridas S."/>
            <person name="Pangalinan J."/>
            <person name="Salamov A.A."/>
            <person name="Simmons B.A."/>
            <person name="Magnuson J.K."/>
            <person name="Chen J."/>
            <person name="Drula E."/>
            <person name="Henrissat B."/>
            <person name="Wiebenga A."/>
            <person name="Lubbers R.J."/>
            <person name="Gomes A.C."/>
            <person name="Macurrencykelacurrency M.R."/>
            <person name="Stajich J."/>
            <person name="Grigoriev I.V."/>
            <person name="Mortensen U.H."/>
            <person name="De Vries R.P."/>
            <person name="Baker S.E."/>
            <person name="Andersen M.R."/>
        </authorList>
    </citation>
    <scope>NUCLEOTIDE SEQUENCE [LARGE SCALE GENOMIC DNA]</scope>
    <source>
        <strain evidence="2 3">CBS 449.75</strain>
    </source>
</reference>
<proteinExistence type="inferred from homology"/>
<evidence type="ECO:0000313" key="2">
    <source>
        <dbReference type="EMBL" id="KAL2868098.1"/>
    </source>
</evidence>
<protein>
    <submittedName>
        <fullName evidence="2">Uncharacterized protein</fullName>
    </submittedName>
</protein>
<dbReference type="InterPro" id="IPR007612">
    <property type="entry name" value="LOR"/>
</dbReference>
<name>A0ABR4LU72_9EURO</name>
<dbReference type="RefSeq" id="XP_070887077.1">
    <property type="nucleotide sequence ID" value="XM_071035225.1"/>
</dbReference>
<dbReference type="GeneID" id="98150297"/>
<dbReference type="Pfam" id="PF04525">
    <property type="entry name" value="LOR"/>
    <property type="match status" value="1"/>
</dbReference>